<organism evidence="2 3">
    <name type="scientific">Paraphotobacterium marinum</name>
    <dbReference type="NCBI Taxonomy" id="1755811"/>
    <lineage>
        <taxon>Bacteria</taxon>
        <taxon>Pseudomonadati</taxon>
        <taxon>Pseudomonadota</taxon>
        <taxon>Gammaproteobacteria</taxon>
        <taxon>Vibrionales</taxon>
        <taxon>Vibrionaceae</taxon>
        <taxon>Paraphotobacterium</taxon>
    </lineage>
</organism>
<dbReference type="KEGG" id="pmai:CF386_09670"/>
<keyword evidence="1" id="KW-0732">Signal</keyword>
<dbReference type="AlphaFoldDB" id="A0A220VG08"/>
<evidence type="ECO:0000313" key="2">
    <source>
        <dbReference type="EMBL" id="ASK79324.1"/>
    </source>
</evidence>
<protein>
    <submittedName>
        <fullName evidence="2">Uncharacterized protein</fullName>
    </submittedName>
</protein>
<proteinExistence type="predicted"/>
<feature type="chain" id="PRO_5012939831" evidence="1">
    <location>
        <begin position="26"/>
        <end position="69"/>
    </location>
</feature>
<feature type="signal peptide" evidence="1">
    <location>
        <begin position="1"/>
        <end position="25"/>
    </location>
</feature>
<sequence length="69" mass="7687">MKNLKTIVATLFSMLALVVAINANASELNLKNIKVHHVICSVQQNQQSNYAPTCHIFNSIFEDLKSQNS</sequence>
<dbReference type="EMBL" id="CP022356">
    <property type="protein sequence ID" value="ASK79324.1"/>
    <property type="molecule type" value="Genomic_DNA"/>
</dbReference>
<evidence type="ECO:0000256" key="1">
    <source>
        <dbReference type="SAM" id="SignalP"/>
    </source>
</evidence>
<accession>A0A220VG08</accession>
<reference evidence="2 3" key="1">
    <citation type="journal article" date="2016" name="Int. J. Syst. Evol. Microbiol.">
        <title>Paraphotobacterium marinum gen. nov., sp. nov., a member of the family Vibrionaceae, isolated from surface seawater.</title>
        <authorList>
            <person name="Huang Z."/>
            <person name="Dong C."/>
            <person name="Shao Z."/>
        </authorList>
    </citation>
    <scope>NUCLEOTIDE SEQUENCE [LARGE SCALE GENOMIC DNA]</scope>
    <source>
        <strain evidence="2 3">NSCS20N07D</strain>
    </source>
</reference>
<gene>
    <name evidence="2" type="ORF">CF386_09670</name>
</gene>
<evidence type="ECO:0000313" key="3">
    <source>
        <dbReference type="Proteomes" id="UP000242175"/>
    </source>
</evidence>
<dbReference type="RefSeq" id="WP_089074232.1">
    <property type="nucleotide sequence ID" value="NZ_CBCSAM010000002.1"/>
</dbReference>
<name>A0A220VG08_9GAMM</name>
<keyword evidence="3" id="KW-1185">Reference proteome</keyword>
<dbReference type="Proteomes" id="UP000242175">
    <property type="component" value="Chromosome small"/>
</dbReference>